<dbReference type="BioCyc" id="CNIT1237085:G1324-1996-MONOMER"/>
<dbReference type="SUPFAM" id="SSF110849">
    <property type="entry name" value="ParB/Sulfiredoxin"/>
    <property type="match status" value="1"/>
</dbReference>
<dbReference type="PANTHER" id="PTHR33375">
    <property type="entry name" value="CHROMOSOME-PARTITIONING PROTEIN PARB-RELATED"/>
    <property type="match status" value="1"/>
</dbReference>
<reference evidence="3 4" key="1">
    <citation type="journal article" date="2012" name="Environ. Microbiol.">
        <title>The genome of the ammonia-oxidizing Candidatus Nitrososphaera gargensis: insights into metabolic versatility and environmental adaptations.</title>
        <authorList>
            <person name="Spang A."/>
            <person name="Poehlein A."/>
            <person name="Offre P."/>
            <person name="Zumbragel S."/>
            <person name="Haider S."/>
            <person name="Rychlik N."/>
            <person name="Nowka B."/>
            <person name="Schmeisser C."/>
            <person name="Lebedeva E.V."/>
            <person name="Rattei T."/>
            <person name="Bohm C."/>
            <person name="Schmid M."/>
            <person name="Galushko A."/>
            <person name="Hatzenpichler R."/>
            <person name="Weinmaier T."/>
            <person name="Daniel R."/>
            <person name="Schleper C."/>
            <person name="Spieck E."/>
            <person name="Streit W."/>
            <person name="Wagner M."/>
        </authorList>
    </citation>
    <scope>NUCLEOTIDE SEQUENCE [LARGE SCALE GENOMIC DNA]</scope>
    <source>
        <strain evidence="4">Ga9.2</strain>
    </source>
</reference>
<feature type="domain" description="ParB-like N-terminal" evidence="2">
    <location>
        <begin position="13"/>
        <end position="104"/>
    </location>
</feature>
<dbReference type="EMBL" id="CP002408">
    <property type="protein sequence ID" value="AFU58930.1"/>
    <property type="molecule type" value="Genomic_DNA"/>
</dbReference>
<feature type="region of interest" description="Disordered" evidence="1">
    <location>
        <begin position="240"/>
        <end position="293"/>
    </location>
</feature>
<dbReference type="PANTHER" id="PTHR33375:SF1">
    <property type="entry name" value="CHROMOSOME-PARTITIONING PROTEIN PARB-RELATED"/>
    <property type="match status" value="1"/>
</dbReference>
<dbReference type="GeneID" id="13795861"/>
<dbReference type="HOGENOM" id="CLU_749285_0_0_2"/>
<accession>K0IGK1</accession>
<organism evidence="3 4">
    <name type="scientific">Nitrososphaera gargensis (strain Ga9.2)</name>
    <dbReference type="NCBI Taxonomy" id="1237085"/>
    <lineage>
        <taxon>Archaea</taxon>
        <taxon>Nitrososphaerota</taxon>
        <taxon>Nitrososphaeria</taxon>
        <taxon>Nitrososphaerales</taxon>
        <taxon>Nitrososphaeraceae</taxon>
        <taxon>Nitrososphaera</taxon>
    </lineage>
</organism>
<dbReference type="SMART" id="SM00470">
    <property type="entry name" value="ParB"/>
    <property type="match status" value="1"/>
</dbReference>
<name>K0IGK1_NITGG</name>
<dbReference type="GO" id="GO:0005694">
    <property type="term" value="C:chromosome"/>
    <property type="evidence" value="ECO:0007669"/>
    <property type="project" value="TreeGrafter"/>
</dbReference>
<evidence type="ECO:0000256" key="1">
    <source>
        <dbReference type="SAM" id="MobiDB-lite"/>
    </source>
</evidence>
<evidence type="ECO:0000313" key="4">
    <source>
        <dbReference type="Proteomes" id="UP000008037"/>
    </source>
</evidence>
<dbReference type="RefSeq" id="WP_015019465.1">
    <property type="nucleotide sequence ID" value="NC_018719.1"/>
</dbReference>
<dbReference type="InterPro" id="IPR050336">
    <property type="entry name" value="Chromosome_partition/occlusion"/>
</dbReference>
<gene>
    <name evidence="3" type="ordered locus">Ngar_c19980</name>
</gene>
<proteinExistence type="predicted"/>
<dbReference type="STRING" id="1237085.Ngar_c19980"/>
<dbReference type="AlphaFoldDB" id="K0IGK1"/>
<keyword evidence="4" id="KW-1185">Reference proteome</keyword>
<sequence length="365" mass="41502">MKSSATLSKNSIQAISLDHLKKNGWNCNTMTKEEFESLKTSMKIEGQVNPVLVTPRADYFLIIDGEKRFDAAIDLGWKSLQAIVEDSINDDQVKVRCFTSHYNRGFLDPIKTFKLFYGEWMRESSKAYDDGEDEGGSGKEKVTTRQLEQKYGVDQSWISRILTIREIPEPVRNYISSLMRDASKRFSITHAIVLAEKAQAIPEVELKKVVDYFFSPQNKKVESYTDLRFLLETVVQELHSKTPNDDDDDVADGSNRQDSDDDDDNEHNEAPSKTGKGFACSRNGGSFPTSRSKSRHVVEGNFDCEGCDSHYMIDWNNKRVLKLTPEDTFVRASEVQALPTKVTDGCPRCGNQISIDFEGRTFRWI</sequence>
<dbReference type="Proteomes" id="UP000008037">
    <property type="component" value="Chromosome"/>
</dbReference>
<dbReference type="Pfam" id="PF02195">
    <property type="entry name" value="ParB_N"/>
    <property type="match status" value="1"/>
</dbReference>
<dbReference type="Gene3D" id="3.90.1530.10">
    <property type="entry name" value="Conserved hypothetical protein from pyrococcus furiosus pfu- 392566-001, ParB domain"/>
    <property type="match status" value="1"/>
</dbReference>
<protein>
    <submittedName>
        <fullName evidence="3">ParB-like nuclease domain-containing protein</fullName>
    </submittedName>
</protein>
<evidence type="ECO:0000259" key="2">
    <source>
        <dbReference type="SMART" id="SM00470"/>
    </source>
</evidence>
<dbReference type="KEGG" id="nga:Ngar_c19980"/>
<dbReference type="InterPro" id="IPR036086">
    <property type="entry name" value="ParB/Sulfiredoxin_sf"/>
</dbReference>
<dbReference type="OrthoDB" id="374874at2157"/>
<dbReference type="InterPro" id="IPR003115">
    <property type="entry name" value="ParB_N"/>
</dbReference>
<evidence type="ECO:0000313" key="3">
    <source>
        <dbReference type="EMBL" id="AFU58930.1"/>
    </source>
</evidence>
<dbReference type="GO" id="GO:0007059">
    <property type="term" value="P:chromosome segregation"/>
    <property type="evidence" value="ECO:0007669"/>
    <property type="project" value="TreeGrafter"/>
</dbReference>
<dbReference type="InParanoid" id="K0IGK1"/>